<accession>A0A921SUM8</accession>
<evidence type="ECO:0000313" key="5">
    <source>
        <dbReference type="EMBL" id="HJG89135.1"/>
    </source>
</evidence>
<dbReference type="GO" id="GO:0051082">
    <property type="term" value="F:unfolded protein binding"/>
    <property type="evidence" value="ECO:0007669"/>
    <property type="project" value="InterPro"/>
</dbReference>
<organism evidence="5 6">
    <name type="scientific">Barnesiella viscericola</name>
    <dbReference type="NCBI Taxonomy" id="397865"/>
    <lineage>
        <taxon>Bacteria</taxon>
        <taxon>Pseudomonadati</taxon>
        <taxon>Bacteroidota</taxon>
        <taxon>Bacteroidia</taxon>
        <taxon>Bacteroidales</taxon>
        <taxon>Barnesiellaceae</taxon>
        <taxon>Barnesiella</taxon>
    </lineage>
</organism>
<dbReference type="AlphaFoldDB" id="A0A921SUM8"/>
<sequence length="199" mass="23110">MKTFTLAIRTVTVVALSFLMAQCGNKQNATNQPSNDATSTASFEGKLPIAYINVDSLLSKYNYAKDLNEKMINKQENARASINEKARQLKKEQDDFQRKYQNNAFLSPERAQQEYQRLEKKAADLQEYAQRLDNENMLEQQKMLMQMNDSINTFIKEYNQEKKYEAIFNNASTLYINPAYDITNEVVELLNKRYDAAKK</sequence>
<dbReference type="Proteomes" id="UP000757103">
    <property type="component" value="Unassembled WGS sequence"/>
</dbReference>
<reference evidence="5" key="2">
    <citation type="submission" date="2021-09" db="EMBL/GenBank/DDBJ databases">
        <authorList>
            <person name="Gilroy R."/>
        </authorList>
    </citation>
    <scope>NUCLEOTIDE SEQUENCE</scope>
    <source>
        <strain evidence="5">CHK121-7720</strain>
    </source>
</reference>
<keyword evidence="2 4" id="KW-0732">Signal</keyword>
<comment type="caution">
    <text evidence="5">The sequence shown here is derived from an EMBL/GenBank/DDBJ whole genome shotgun (WGS) entry which is preliminary data.</text>
</comment>
<feature type="coiled-coil region" evidence="3">
    <location>
        <begin position="64"/>
        <end position="135"/>
    </location>
</feature>
<dbReference type="EMBL" id="DYUD01000022">
    <property type="protein sequence ID" value="HJG89135.1"/>
    <property type="molecule type" value="Genomic_DNA"/>
</dbReference>
<dbReference type="SUPFAM" id="SSF111384">
    <property type="entry name" value="OmpH-like"/>
    <property type="match status" value="1"/>
</dbReference>
<dbReference type="GO" id="GO:0050821">
    <property type="term" value="P:protein stabilization"/>
    <property type="evidence" value="ECO:0007669"/>
    <property type="project" value="TreeGrafter"/>
</dbReference>
<evidence type="ECO:0000256" key="1">
    <source>
        <dbReference type="ARBA" id="ARBA00009091"/>
    </source>
</evidence>
<gene>
    <name evidence="5" type="ORF">K8U91_06665</name>
</gene>
<name>A0A921SUM8_9BACT</name>
<dbReference type="PANTHER" id="PTHR35089">
    <property type="entry name" value="CHAPERONE PROTEIN SKP"/>
    <property type="match status" value="1"/>
</dbReference>
<feature type="chain" id="PRO_5037249529" evidence="4">
    <location>
        <begin position="22"/>
        <end position="199"/>
    </location>
</feature>
<proteinExistence type="inferred from homology"/>
<protein>
    <submittedName>
        <fullName evidence="5">OmpH family outer membrane protein</fullName>
    </submittedName>
</protein>
<dbReference type="Pfam" id="PF03938">
    <property type="entry name" value="OmpH"/>
    <property type="match status" value="1"/>
</dbReference>
<evidence type="ECO:0000256" key="4">
    <source>
        <dbReference type="SAM" id="SignalP"/>
    </source>
</evidence>
<comment type="similarity">
    <text evidence="1">Belongs to the Skp family.</text>
</comment>
<dbReference type="PANTHER" id="PTHR35089:SF1">
    <property type="entry name" value="CHAPERONE PROTEIN SKP"/>
    <property type="match status" value="1"/>
</dbReference>
<evidence type="ECO:0000256" key="2">
    <source>
        <dbReference type="ARBA" id="ARBA00022729"/>
    </source>
</evidence>
<evidence type="ECO:0000313" key="6">
    <source>
        <dbReference type="Proteomes" id="UP000757103"/>
    </source>
</evidence>
<keyword evidence="3" id="KW-0175">Coiled coil</keyword>
<feature type="signal peptide" evidence="4">
    <location>
        <begin position="1"/>
        <end position="21"/>
    </location>
</feature>
<dbReference type="GO" id="GO:0005829">
    <property type="term" value="C:cytosol"/>
    <property type="evidence" value="ECO:0007669"/>
    <property type="project" value="TreeGrafter"/>
</dbReference>
<reference evidence="5" key="1">
    <citation type="journal article" date="2021" name="PeerJ">
        <title>Extensive microbial diversity within the chicken gut microbiome revealed by metagenomics and culture.</title>
        <authorList>
            <person name="Gilroy R."/>
            <person name="Ravi A."/>
            <person name="Getino M."/>
            <person name="Pursley I."/>
            <person name="Horton D.L."/>
            <person name="Alikhan N.F."/>
            <person name="Baker D."/>
            <person name="Gharbi K."/>
            <person name="Hall N."/>
            <person name="Watson M."/>
            <person name="Adriaenssens E.M."/>
            <person name="Foster-Nyarko E."/>
            <person name="Jarju S."/>
            <person name="Secka A."/>
            <person name="Antonio M."/>
            <person name="Oren A."/>
            <person name="Chaudhuri R.R."/>
            <person name="La Ragione R."/>
            <person name="Hildebrand F."/>
            <person name="Pallen M.J."/>
        </authorList>
    </citation>
    <scope>NUCLEOTIDE SEQUENCE</scope>
    <source>
        <strain evidence="5">CHK121-7720</strain>
    </source>
</reference>
<dbReference type="SMART" id="SM00935">
    <property type="entry name" value="OmpH"/>
    <property type="match status" value="1"/>
</dbReference>
<dbReference type="InterPro" id="IPR024930">
    <property type="entry name" value="Skp_dom_sf"/>
</dbReference>
<dbReference type="RefSeq" id="WP_273306184.1">
    <property type="nucleotide sequence ID" value="NZ_DYUD01000022.1"/>
</dbReference>
<evidence type="ECO:0000256" key="3">
    <source>
        <dbReference type="SAM" id="Coils"/>
    </source>
</evidence>
<dbReference type="Gene3D" id="3.30.910.20">
    <property type="entry name" value="Skp domain"/>
    <property type="match status" value="1"/>
</dbReference>
<dbReference type="InterPro" id="IPR005632">
    <property type="entry name" value="Chaperone_Skp"/>
</dbReference>